<protein>
    <submittedName>
        <fullName evidence="15">Somatostatin receptor type 5-like</fullName>
    </submittedName>
</protein>
<gene>
    <name evidence="15" type="primary">LOC105905537</name>
</gene>
<proteinExistence type="inferred from homology"/>
<evidence type="ECO:0000256" key="5">
    <source>
        <dbReference type="ARBA" id="ARBA00023040"/>
    </source>
</evidence>
<keyword evidence="6 12" id="KW-0472">Membrane</keyword>
<dbReference type="InterPro" id="IPR000586">
    <property type="entry name" value="Somatstn_rcpt"/>
</dbReference>
<dbReference type="KEGG" id="char:105905537"/>
<evidence type="ECO:0000256" key="7">
    <source>
        <dbReference type="ARBA" id="ARBA00023157"/>
    </source>
</evidence>
<feature type="transmembrane region" description="Helical" evidence="12">
    <location>
        <begin position="67"/>
        <end position="90"/>
    </location>
</feature>
<dbReference type="Gene3D" id="1.20.1070.10">
    <property type="entry name" value="Rhodopsin 7-helix transmembrane proteins"/>
    <property type="match status" value="1"/>
</dbReference>
<keyword evidence="4 12" id="KW-1133">Transmembrane helix</keyword>
<dbReference type="InterPro" id="IPR000276">
    <property type="entry name" value="GPCR_Rhodpsn"/>
</dbReference>
<evidence type="ECO:0000256" key="4">
    <source>
        <dbReference type="ARBA" id="ARBA00022989"/>
    </source>
</evidence>
<dbReference type="GeneID" id="105905537"/>
<dbReference type="PANTHER" id="PTHR24229">
    <property type="entry name" value="NEUROPEPTIDES RECEPTOR"/>
    <property type="match status" value="1"/>
</dbReference>
<evidence type="ECO:0000256" key="11">
    <source>
        <dbReference type="RuleBase" id="RU000688"/>
    </source>
</evidence>
<keyword evidence="14" id="KW-1185">Reference proteome</keyword>
<comment type="subcellular location">
    <subcellularLocation>
        <location evidence="1">Cell membrane</location>
        <topology evidence="1">Multi-pass membrane protein</topology>
    </subcellularLocation>
</comment>
<evidence type="ECO:0000256" key="3">
    <source>
        <dbReference type="ARBA" id="ARBA00022692"/>
    </source>
</evidence>
<evidence type="ECO:0000256" key="8">
    <source>
        <dbReference type="ARBA" id="ARBA00023170"/>
    </source>
</evidence>
<dbReference type="PROSITE" id="PS00237">
    <property type="entry name" value="G_PROTEIN_RECEP_F1_1"/>
    <property type="match status" value="1"/>
</dbReference>
<feature type="transmembrane region" description="Helical" evidence="12">
    <location>
        <begin position="150"/>
        <end position="170"/>
    </location>
</feature>
<sequence>METDLLGPEEGNATGNWSGLPPPFENSWSLVTALISLTVFLFGFVGNTLAIYVVLRYAKMKTVTNTYILNLAVADQLYILGMPFLTTQNVLSYWPFGDFMCRVVMTTDSINQFTSTFCLMVMSIDRYLAVVHPIRSQRWRRPRVAKAISALVWTLAVLVVLPVVIFSSAHNPHNSCNVNWPEPKHLWDTIFIIYTATLGFLLPLLVICLCYLLIVIKVKSSGARAGLKKRRRSEQKVTRMVVVIVVVFVLCWLPFFILNVVNLVFILPENSLMAGVYFFVVTLTYVNSCANPLLYGFLSENFRQSFQKVLCLHKASRAVANGNVGSPRPAAKNQGTEGFLTRNQPNLNVHAQNVQGVHLEVCENSKRELLSTDQSAAGPQIISQSTIRSSANQQSDLQAIHQSAAGPQIISQSAI</sequence>
<feature type="transmembrane region" description="Helical" evidence="12">
    <location>
        <begin position="110"/>
        <end position="129"/>
    </location>
</feature>
<keyword evidence="3 11" id="KW-0812">Transmembrane</keyword>
<feature type="transmembrane region" description="Helical" evidence="12">
    <location>
        <begin position="277"/>
        <end position="298"/>
    </location>
</feature>
<dbReference type="GO" id="GO:0043005">
    <property type="term" value="C:neuron projection"/>
    <property type="evidence" value="ECO:0007669"/>
    <property type="project" value="TreeGrafter"/>
</dbReference>
<dbReference type="SUPFAM" id="SSF81321">
    <property type="entry name" value="Family A G protein-coupled receptor-like"/>
    <property type="match status" value="1"/>
</dbReference>
<feature type="domain" description="G-protein coupled receptors family 1 profile" evidence="13">
    <location>
        <begin position="46"/>
        <end position="295"/>
    </location>
</feature>
<evidence type="ECO:0000256" key="9">
    <source>
        <dbReference type="ARBA" id="ARBA00023180"/>
    </source>
</evidence>
<accession>A0A6P8EWC4</accession>
<keyword evidence="10 11" id="KW-0807">Transducer</keyword>
<keyword evidence="5 11" id="KW-0297">G-protein coupled receptor</keyword>
<evidence type="ECO:0000259" key="13">
    <source>
        <dbReference type="PROSITE" id="PS50262"/>
    </source>
</evidence>
<dbReference type="PROSITE" id="PS50262">
    <property type="entry name" value="G_PROTEIN_RECEP_F1_2"/>
    <property type="match status" value="1"/>
</dbReference>
<dbReference type="OrthoDB" id="6076970at2759"/>
<dbReference type="GO" id="GO:0071385">
    <property type="term" value="P:cellular response to glucocorticoid stimulus"/>
    <property type="evidence" value="ECO:0007669"/>
    <property type="project" value="TreeGrafter"/>
</dbReference>
<dbReference type="GO" id="GO:0050796">
    <property type="term" value="P:regulation of insulin secretion"/>
    <property type="evidence" value="ECO:0007669"/>
    <property type="project" value="TreeGrafter"/>
</dbReference>
<evidence type="ECO:0000256" key="10">
    <source>
        <dbReference type="ARBA" id="ARBA00023224"/>
    </source>
</evidence>
<dbReference type="PRINTS" id="PR00246">
    <property type="entry name" value="SOMATOSTATNR"/>
</dbReference>
<evidence type="ECO:0000256" key="2">
    <source>
        <dbReference type="ARBA" id="ARBA00022475"/>
    </source>
</evidence>
<dbReference type="PRINTS" id="PR00237">
    <property type="entry name" value="GPCRRHODOPSN"/>
</dbReference>
<dbReference type="InterPro" id="IPR017452">
    <property type="entry name" value="GPCR_Rhodpsn_7TM"/>
</dbReference>
<dbReference type="SMART" id="SM01381">
    <property type="entry name" value="7TM_GPCR_Srsx"/>
    <property type="match status" value="1"/>
</dbReference>
<feature type="transmembrane region" description="Helical" evidence="12">
    <location>
        <begin position="190"/>
        <end position="216"/>
    </location>
</feature>
<dbReference type="FunFam" id="1.20.1070.10:FF:000039">
    <property type="entry name" value="somatostatin receptor type 2"/>
    <property type="match status" value="1"/>
</dbReference>
<reference evidence="15" key="1">
    <citation type="submission" date="2025-08" db="UniProtKB">
        <authorList>
            <consortium name="RefSeq"/>
        </authorList>
    </citation>
    <scope>IDENTIFICATION</scope>
</reference>
<keyword evidence="7" id="KW-1015">Disulfide bond</keyword>
<evidence type="ECO:0000256" key="1">
    <source>
        <dbReference type="ARBA" id="ARBA00004651"/>
    </source>
</evidence>
<comment type="similarity">
    <text evidence="11">Belongs to the G-protein coupled receptor 1 family.</text>
</comment>
<dbReference type="GO" id="GO:0004994">
    <property type="term" value="F:somatostatin receptor activity"/>
    <property type="evidence" value="ECO:0007669"/>
    <property type="project" value="InterPro"/>
</dbReference>
<evidence type="ECO:0000313" key="15">
    <source>
        <dbReference type="RefSeq" id="XP_031416584.1"/>
    </source>
</evidence>
<evidence type="ECO:0000313" key="14">
    <source>
        <dbReference type="Proteomes" id="UP000515152"/>
    </source>
</evidence>
<keyword evidence="8 11" id="KW-0675">Receptor</keyword>
<dbReference type="GO" id="GO:0005886">
    <property type="term" value="C:plasma membrane"/>
    <property type="evidence" value="ECO:0007669"/>
    <property type="project" value="UniProtKB-SubCell"/>
</dbReference>
<dbReference type="Pfam" id="PF00001">
    <property type="entry name" value="7tm_1"/>
    <property type="match status" value="1"/>
</dbReference>
<evidence type="ECO:0000256" key="6">
    <source>
        <dbReference type="ARBA" id="ARBA00023136"/>
    </source>
</evidence>
<dbReference type="RefSeq" id="XP_031416584.1">
    <property type="nucleotide sequence ID" value="XM_031560724.1"/>
</dbReference>
<dbReference type="PANTHER" id="PTHR24229:SF20">
    <property type="entry name" value="SOMATOSTATIN RECEPTOR TYPE 5"/>
    <property type="match status" value="1"/>
</dbReference>
<keyword evidence="2" id="KW-1003">Cell membrane</keyword>
<evidence type="ECO:0000256" key="12">
    <source>
        <dbReference type="SAM" id="Phobius"/>
    </source>
</evidence>
<dbReference type="GO" id="GO:0042923">
    <property type="term" value="F:neuropeptide binding"/>
    <property type="evidence" value="ECO:0007669"/>
    <property type="project" value="TreeGrafter"/>
</dbReference>
<dbReference type="AlphaFoldDB" id="A0A6P8EWC4"/>
<feature type="transmembrane region" description="Helical" evidence="12">
    <location>
        <begin position="28"/>
        <end position="55"/>
    </location>
</feature>
<organism evidence="14 15">
    <name type="scientific">Clupea harengus</name>
    <name type="common">Atlantic herring</name>
    <dbReference type="NCBI Taxonomy" id="7950"/>
    <lineage>
        <taxon>Eukaryota</taxon>
        <taxon>Metazoa</taxon>
        <taxon>Chordata</taxon>
        <taxon>Craniata</taxon>
        <taxon>Vertebrata</taxon>
        <taxon>Euteleostomi</taxon>
        <taxon>Actinopterygii</taxon>
        <taxon>Neopterygii</taxon>
        <taxon>Teleostei</taxon>
        <taxon>Clupei</taxon>
        <taxon>Clupeiformes</taxon>
        <taxon>Clupeoidei</taxon>
        <taxon>Clupeidae</taxon>
        <taxon>Clupea</taxon>
    </lineage>
</organism>
<feature type="transmembrane region" description="Helical" evidence="12">
    <location>
        <begin position="237"/>
        <end position="257"/>
    </location>
</feature>
<keyword evidence="9" id="KW-0325">Glycoprotein</keyword>
<dbReference type="Proteomes" id="UP000515152">
    <property type="component" value="Chromosome 23"/>
</dbReference>
<name>A0A6P8EWC4_CLUHA</name>